<protein>
    <submittedName>
        <fullName evidence="1">Ankyrin repeat domain-containing protein 33B-like</fullName>
    </submittedName>
</protein>
<gene>
    <name evidence="1" type="primary">ankrd33ab</name>
</gene>
<keyword evidence="2" id="KW-1185">Reference proteome</keyword>
<accession>A0A665VWH0</accession>
<reference evidence="1" key="1">
    <citation type="submission" date="2021-04" db="EMBL/GenBank/DDBJ databases">
        <authorList>
            <consortium name="Wellcome Sanger Institute Data Sharing"/>
        </authorList>
    </citation>
    <scope>NUCLEOTIDE SEQUENCE [LARGE SCALE GENOMIC DNA]</scope>
</reference>
<reference evidence="1" key="2">
    <citation type="submission" date="2025-08" db="UniProtKB">
        <authorList>
            <consortium name="Ensembl"/>
        </authorList>
    </citation>
    <scope>IDENTIFICATION</scope>
</reference>
<evidence type="ECO:0000313" key="2">
    <source>
        <dbReference type="Proteomes" id="UP000472264"/>
    </source>
</evidence>
<organism evidence="1 2">
    <name type="scientific">Echeneis naucrates</name>
    <name type="common">Live sharksucker</name>
    <dbReference type="NCBI Taxonomy" id="173247"/>
    <lineage>
        <taxon>Eukaryota</taxon>
        <taxon>Metazoa</taxon>
        <taxon>Chordata</taxon>
        <taxon>Craniata</taxon>
        <taxon>Vertebrata</taxon>
        <taxon>Euteleostomi</taxon>
        <taxon>Actinopterygii</taxon>
        <taxon>Neopterygii</taxon>
        <taxon>Teleostei</taxon>
        <taxon>Neoteleostei</taxon>
        <taxon>Acanthomorphata</taxon>
        <taxon>Carangaria</taxon>
        <taxon>Carangiformes</taxon>
        <taxon>Echeneidae</taxon>
        <taxon>Echeneis</taxon>
    </lineage>
</organism>
<reference evidence="1" key="3">
    <citation type="submission" date="2025-09" db="UniProtKB">
        <authorList>
            <consortium name="Ensembl"/>
        </authorList>
    </citation>
    <scope>IDENTIFICATION</scope>
</reference>
<evidence type="ECO:0000313" key="1">
    <source>
        <dbReference type="Ensembl" id="ENSENLP00000035737.1"/>
    </source>
</evidence>
<dbReference type="Ensembl" id="ENSENLT00000036693.1">
    <property type="protein sequence ID" value="ENSENLP00000035737.1"/>
    <property type="gene ID" value="ENSENLG00000015587.1"/>
</dbReference>
<proteinExistence type="predicted"/>
<dbReference type="AlphaFoldDB" id="A0A665VWH0"/>
<name>A0A665VWH0_ECHNA</name>
<sequence>MFAHDISLPIYIVLAIICSQNNSKLLIKCADIHAVDSTKGKCARDWALKTGRYETLHRLRRLNLRPKAEQFCEAYVPEWPELKEKVAKALAEKTAREKITQHIKNTFGFRLPHDPQDNGVLDHMVRMTTSIHSPLISTGCRPLCPTSPPEVGKRRLAVPELVKKHPEKDLEENSVCHSNGSVSHIVPTIHSAESARISSMNAAGVFI</sequence>
<dbReference type="Proteomes" id="UP000472264">
    <property type="component" value="Chromosome 5"/>
</dbReference>